<dbReference type="InterPro" id="IPR015797">
    <property type="entry name" value="NUDIX_hydrolase-like_dom_sf"/>
</dbReference>
<dbReference type="InterPro" id="IPR054105">
    <property type="entry name" value="WHD_NrtR"/>
</dbReference>
<dbReference type="SUPFAM" id="SSF55811">
    <property type="entry name" value="Nudix"/>
    <property type="match status" value="1"/>
</dbReference>
<dbReference type="EMBL" id="FSRA01000002">
    <property type="protein sequence ID" value="SIO46557.1"/>
    <property type="molecule type" value="Genomic_DNA"/>
</dbReference>
<dbReference type="STRING" id="536979.SAMN04488055_4274"/>
<dbReference type="InterPro" id="IPR036388">
    <property type="entry name" value="WH-like_DNA-bd_sf"/>
</dbReference>
<dbReference type="PROSITE" id="PS51462">
    <property type="entry name" value="NUDIX"/>
    <property type="match status" value="1"/>
</dbReference>
<gene>
    <name evidence="3" type="ORF">SAMN04488055_4274</name>
</gene>
<evidence type="ECO:0000313" key="4">
    <source>
        <dbReference type="Proteomes" id="UP000185003"/>
    </source>
</evidence>
<dbReference type="OrthoDB" id="9786141at2"/>
<dbReference type="PANTHER" id="PTHR43736:SF4">
    <property type="entry name" value="SLR1690 PROTEIN"/>
    <property type="match status" value="1"/>
</dbReference>
<evidence type="ECO:0000256" key="1">
    <source>
        <dbReference type="ARBA" id="ARBA00022801"/>
    </source>
</evidence>
<dbReference type="CDD" id="cd18873">
    <property type="entry name" value="NUDIX_NadM_like"/>
    <property type="match status" value="1"/>
</dbReference>
<dbReference type="SUPFAM" id="SSF46785">
    <property type="entry name" value="Winged helix' DNA-binding domain"/>
    <property type="match status" value="1"/>
</dbReference>
<dbReference type="RefSeq" id="WP_074241637.1">
    <property type="nucleotide sequence ID" value="NZ_FSRA01000002.1"/>
</dbReference>
<sequence>MPVHQHIRVTADAVVLRFNSKEGMMVLLSKRSIPPHIFKWGLPGGFVQNDEPLENAVHREIRDETGLRVNYLEQFKTFGAPDRDPRGRVLCVAHVGLIKPSAAKLTLGAGNKEARWYPVRELPQMAFDHAEVIAAALDHLRLRFRHEPLAFELLDAKFPVSELEKLYEWLYDRMVDRRNFQKKIHGLGLLTTQQEKLKHPLQGRPAQLFSFNREKFTELQEKGTFVEIFS</sequence>
<organism evidence="3 4">
    <name type="scientific">Chitinophaga niabensis</name>
    <dbReference type="NCBI Taxonomy" id="536979"/>
    <lineage>
        <taxon>Bacteria</taxon>
        <taxon>Pseudomonadati</taxon>
        <taxon>Bacteroidota</taxon>
        <taxon>Chitinophagia</taxon>
        <taxon>Chitinophagales</taxon>
        <taxon>Chitinophagaceae</taxon>
        <taxon>Chitinophaga</taxon>
    </lineage>
</organism>
<accession>A0A1N6JQX0</accession>
<dbReference type="PANTHER" id="PTHR43736">
    <property type="entry name" value="ADP-RIBOSE PYROPHOSPHATASE"/>
    <property type="match status" value="1"/>
</dbReference>
<dbReference type="GO" id="GO:0016787">
    <property type="term" value="F:hydrolase activity"/>
    <property type="evidence" value="ECO:0007669"/>
    <property type="project" value="UniProtKB-KW"/>
</dbReference>
<feature type="domain" description="Nudix hydrolase" evidence="2">
    <location>
        <begin position="6"/>
        <end position="141"/>
    </location>
</feature>
<dbReference type="Gene3D" id="1.10.10.10">
    <property type="entry name" value="Winged helix-like DNA-binding domain superfamily/Winged helix DNA-binding domain"/>
    <property type="match status" value="1"/>
</dbReference>
<dbReference type="Proteomes" id="UP000185003">
    <property type="component" value="Unassembled WGS sequence"/>
</dbReference>
<evidence type="ECO:0000259" key="2">
    <source>
        <dbReference type="PROSITE" id="PS51462"/>
    </source>
</evidence>
<keyword evidence="1" id="KW-0378">Hydrolase</keyword>
<reference evidence="3 4" key="1">
    <citation type="submission" date="2016-11" db="EMBL/GenBank/DDBJ databases">
        <authorList>
            <person name="Jaros S."/>
            <person name="Januszkiewicz K."/>
            <person name="Wedrychowicz H."/>
        </authorList>
    </citation>
    <scope>NUCLEOTIDE SEQUENCE [LARGE SCALE GENOMIC DNA]</scope>
    <source>
        <strain evidence="3 4">DSM 24787</strain>
    </source>
</reference>
<evidence type="ECO:0000313" key="3">
    <source>
        <dbReference type="EMBL" id="SIO46557.1"/>
    </source>
</evidence>
<dbReference type="Gene3D" id="3.90.79.10">
    <property type="entry name" value="Nucleoside Triphosphate Pyrophosphohydrolase"/>
    <property type="match status" value="1"/>
</dbReference>
<dbReference type="Pfam" id="PF21906">
    <property type="entry name" value="WHD_NrtR"/>
    <property type="match status" value="1"/>
</dbReference>
<protein>
    <submittedName>
        <fullName evidence="3">8-oxo-dGTP diphosphatase</fullName>
    </submittedName>
</protein>
<proteinExistence type="predicted"/>
<keyword evidence="4" id="KW-1185">Reference proteome</keyword>
<name>A0A1N6JQX0_9BACT</name>
<dbReference type="InterPro" id="IPR020476">
    <property type="entry name" value="Nudix_hydrolase"/>
</dbReference>
<dbReference type="InterPro" id="IPR000086">
    <property type="entry name" value="NUDIX_hydrolase_dom"/>
</dbReference>
<dbReference type="InterPro" id="IPR036390">
    <property type="entry name" value="WH_DNA-bd_sf"/>
</dbReference>
<dbReference type="Pfam" id="PF00293">
    <property type="entry name" value="NUDIX"/>
    <property type="match status" value="1"/>
</dbReference>
<dbReference type="PRINTS" id="PR00502">
    <property type="entry name" value="NUDIXFAMILY"/>
</dbReference>
<dbReference type="AlphaFoldDB" id="A0A1N6JQX0"/>